<gene>
    <name evidence="1" type="ORF">S01H1_64311</name>
</gene>
<name>X0XDZ3_9ZZZZ</name>
<dbReference type="Gene3D" id="2.40.30.20">
    <property type="match status" value="1"/>
</dbReference>
<comment type="caution">
    <text evidence="1">The sequence shown here is derived from an EMBL/GenBank/DDBJ whole genome shotgun (WGS) entry which is preliminary data.</text>
</comment>
<accession>X0XDZ3</accession>
<dbReference type="InterPro" id="IPR023366">
    <property type="entry name" value="ATP_synth_asu-like_sf"/>
</dbReference>
<protein>
    <recommendedName>
        <fullName evidence="2">Riboflavin synthase</fullName>
    </recommendedName>
</protein>
<evidence type="ECO:0000313" key="1">
    <source>
        <dbReference type="EMBL" id="GAG41404.1"/>
    </source>
</evidence>
<feature type="non-terminal residue" evidence="1">
    <location>
        <position position="1"/>
    </location>
</feature>
<sequence>ERTVLGRRKPGHKVNIETDILARIVVARLEQQTGAAGPATGGVTWEHLRGSGFLS</sequence>
<organism evidence="1">
    <name type="scientific">marine sediment metagenome</name>
    <dbReference type="NCBI Taxonomy" id="412755"/>
    <lineage>
        <taxon>unclassified sequences</taxon>
        <taxon>metagenomes</taxon>
        <taxon>ecological metagenomes</taxon>
    </lineage>
</organism>
<proteinExistence type="predicted"/>
<evidence type="ECO:0008006" key="2">
    <source>
        <dbReference type="Google" id="ProtNLM"/>
    </source>
</evidence>
<reference evidence="1" key="1">
    <citation type="journal article" date="2014" name="Front. Microbiol.">
        <title>High frequency of phylogenetically diverse reductive dehalogenase-homologous genes in deep subseafloor sedimentary metagenomes.</title>
        <authorList>
            <person name="Kawai M."/>
            <person name="Futagami T."/>
            <person name="Toyoda A."/>
            <person name="Takaki Y."/>
            <person name="Nishi S."/>
            <person name="Hori S."/>
            <person name="Arai W."/>
            <person name="Tsubouchi T."/>
            <person name="Morono Y."/>
            <person name="Uchiyama I."/>
            <person name="Ito T."/>
            <person name="Fujiyama A."/>
            <person name="Inagaki F."/>
            <person name="Takami H."/>
        </authorList>
    </citation>
    <scope>NUCLEOTIDE SEQUENCE</scope>
    <source>
        <strain evidence="1">Expedition CK06-06</strain>
    </source>
</reference>
<dbReference type="AlphaFoldDB" id="X0XDZ3"/>
<dbReference type="EMBL" id="BARS01042381">
    <property type="protein sequence ID" value="GAG41404.1"/>
    <property type="molecule type" value="Genomic_DNA"/>
</dbReference>